<organism evidence="2 3">
    <name type="scientific">Anaeramoeba flamelloides</name>
    <dbReference type="NCBI Taxonomy" id="1746091"/>
    <lineage>
        <taxon>Eukaryota</taxon>
        <taxon>Metamonada</taxon>
        <taxon>Anaeramoebidae</taxon>
        <taxon>Anaeramoeba</taxon>
    </lineage>
</organism>
<dbReference type="Proteomes" id="UP001150062">
    <property type="component" value="Unassembled WGS sequence"/>
</dbReference>
<comment type="caution">
    <text evidence="2">The sequence shown here is derived from an EMBL/GenBank/DDBJ whole genome shotgun (WGS) entry which is preliminary data.</text>
</comment>
<feature type="compositionally biased region" description="Low complexity" evidence="1">
    <location>
        <begin position="64"/>
        <end position="82"/>
    </location>
</feature>
<gene>
    <name evidence="2" type="ORF">M0813_14370</name>
</gene>
<evidence type="ECO:0000313" key="2">
    <source>
        <dbReference type="EMBL" id="KAJ6252220.1"/>
    </source>
</evidence>
<dbReference type="EMBL" id="JAOAOG010000047">
    <property type="protein sequence ID" value="KAJ6252220.1"/>
    <property type="molecule type" value="Genomic_DNA"/>
</dbReference>
<accession>A0ABQ8Z660</accession>
<reference evidence="2" key="1">
    <citation type="submission" date="2022-08" db="EMBL/GenBank/DDBJ databases">
        <title>Novel sulfate-reducing endosymbionts in the free-living metamonad Anaeramoeba.</title>
        <authorList>
            <person name="Jerlstrom-Hultqvist J."/>
            <person name="Cepicka I."/>
            <person name="Gallot-Lavallee L."/>
            <person name="Salas-Leiva D."/>
            <person name="Curtis B.A."/>
            <person name="Zahonova K."/>
            <person name="Pipaliya S."/>
            <person name="Dacks J."/>
            <person name="Roger A.J."/>
        </authorList>
    </citation>
    <scope>NUCLEOTIDE SEQUENCE</scope>
    <source>
        <strain evidence="2">Schooner1</strain>
    </source>
</reference>
<protein>
    <submittedName>
        <fullName evidence="2">Uncharacterized protein</fullName>
    </submittedName>
</protein>
<feature type="region of interest" description="Disordered" evidence="1">
    <location>
        <begin position="51"/>
        <end position="82"/>
    </location>
</feature>
<evidence type="ECO:0000256" key="1">
    <source>
        <dbReference type="SAM" id="MobiDB-lite"/>
    </source>
</evidence>
<name>A0ABQ8Z660_9EUKA</name>
<keyword evidence="3" id="KW-1185">Reference proteome</keyword>
<evidence type="ECO:0000313" key="3">
    <source>
        <dbReference type="Proteomes" id="UP001150062"/>
    </source>
</evidence>
<proteinExistence type="predicted"/>
<sequence length="82" mass="9433">MSEYRSKNCFHLNSRQPNHCSMENGYCVACKKHIYTQYAEKWDEIANKFGYKDPTNEQETQQKSTSLFGSSSSSSEGFGLFD</sequence>